<comment type="caution">
    <text evidence="1">The sequence shown here is derived from an EMBL/GenBank/DDBJ whole genome shotgun (WGS) entry which is preliminary data.</text>
</comment>
<keyword evidence="2" id="KW-1185">Reference proteome</keyword>
<reference evidence="1" key="1">
    <citation type="journal article" date="2023" name="Nat. Commun.">
        <title>Diploid and tetraploid genomes of Acorus and the evolution of monocots.</title>
        <authorList>
            <person name="Ma L."/>
            <person name="Liu K.W."/>
            <person name="Li Z."/>
            <person name="Hsiao Y.Y."/>
            <person name="Qi Y."/>
            <person name="Fu T."/>
            <person name="Tang G.D."/>
            <person name="Zhang D."/>
            <person name="Sun W.H."/>
            <person name="Liu D.K."/>
            <person name="Li Y."/>
            <person name="Chen G.Z."/>
            <person name="Liu X.D."/>
            <person name="Liao X.Y."/>
            <person name="Jiang Y.T."/>
            <person name="Yu X."/>
            <person name="Hao Y."/>
            <person name="Huang J."/>
            <person name="Zhao X.W."/>
            <person name="Ke S."/>
            <person name="Chen Y.Y."/>
            <person name="Wu W.L."/>
            <person name="Hsu J.L."/>
            <person name="Lin Y.F."/>
            <person name="Huang M.D."/>
            <person name="Li C.Y."/>
            <person name="Huang L."/>
            <person name="Wang Z.W."/>
            <person name="Zhao X."/>
            <person name="Zhong W.Y."/>
            <person name="Peng D.H."/>
            <person name="Ahmad S."/>
            <person name="Lan S."/>
            <person name="Zhang J.S."/>
            <person name="Tsai W.C."/>
            <person name="Van de Peer Y."/>
            <person name="Liu Z.J."/>
        </authorList>
    </citation>
    <scope>NUCLEOTIDE SEQUENCE</scope>
    <source>
        <strain evidence="1">SCP</strain>
    </source>
</reference>
<reference evidence="1" key="2">
    <citation type="submission" date="2023-06" db="EMBL/GenBank/DDBJ databases">
        <authorList>
            <person name="Ma L."/>
            <person name="Liu K.-W."/>
            <person name="Li Z."/>
            <person name="Hsiao Y.-Y."/>
            <person name="Qi Y."/>
            <person name="Fu T."/>
            <person name="Tang G."/>
            <person name="Zhang D."/>
            <person name="Sun W.-H."/>
            <person name="Liu D.-K."/>
            <person name="Li Y."/>
            <person name="Chen G.-Z."/>
            <person name="Liu X.-D."/>
            <person name="Liao X.-Y."/>
            <person name="Jiang Y.-T."/>
            <person name="Yu X."/>
            <person name="Hao Y."/>
            <person name="Huang J."/>
            <person name="Zhao X.-W."/>
            <person name="Ke S."/>
            <person name="Chen Y.-Y."/>
            <person name="Wu W.-L."/>
            <person name="Hsu J.-L."/>
            <person name="Lin Y.-F."/>
            <person name="Huang M.-D."/>
            <person name="Li C.-Y."/>
            <person name="Huang L."/>
            <person name="Wang Z.-W."/>
            <person name="Zhao X."/>
            <person name="Zhong W.-Y."/>
            <person name="Peng D.-H."/>
            <person name="Ahmad S."/>
            <person name="Lan S."/>
            <person name="Zhang J.-S."/>
            <person name="Tsai W.-C."/>
            <person name="Van De Peer Y."/>
            <person name="Liu Z.-J."/>
        </authorList>
    </citation>
    <scope>NUCLEOTIDE SEQUENCE</scope>
    <source>
        <strain evidence="1">SCP</strain>
        <tissue evidence="1">Leaves</tissue>
    </source>
</reference>
<proteinExistence type="predicted"/>
<dbReference type="AlphaFoldDB" id="A0AAV9A270"/>
<dbReference type="EMBL" id="JAUJYN010000028">
    <property type="protein sequence ID" value="KAK1258000.1"/>
    <property type="molecule type" value="Genomic_DNA"/>
</dbReference>
<sequence length="256" mass="28590">MWRENQEVKSESYLTQSTRLSTKQKVDSMADNAKQQKITTDEDIENIFVGGFKNMKHIQEALSASIWAVADFDEINQKKVKENLTKRERDVRRDVRGMSGCRMGCRKVTLEGGGQSDPAMAPWSSIFLLLILSISHTIQAQIFNYPTANLSKAWTNNPSLPHSVNFTDGSAVRAILLRGSFGPRFACGFYCTSGCDSILRDDCNSECDSYLFAVFIVQTDSGSGIVDPTIGFPQVVWSANRNNPVRENATLRLMEI</sequence>
<evidence type="ECO:0000313" key="2">
    <source>
        <dbReference type="Proteomes" id="UP001179952"/>
    </source>
</evidence>
<organism evidence="1 2">
    <name type="scientific">Acorus gramineus</name>
    <name type="common">Dwarf sweet flag</name>
    <dbReference type="NCBI Taxonomy" id="55184"/>
    <lineage>
        <taxon>Eukaryota</taxon>
        <taxon>Viridiplantae</taxon>
        <taxon>Streptophyta</taxon>
        <taxon>Embryophyta</taxon>
        <taxon>Tracheophyta</taxon>
        <taxon>Spermatophyta</taxon>
        <taxon>Magnoliopsida</taxon>
        <taxon>Liliopsida</taxon>
        <taxon>Acoraceae</taxon>
        <taxon>Acorus</taxon>
    </lineage>
</organism>
<dbReference type="Proteomes" id="UP001179952">
    <property type="component" value="Unassembled WGS sequence"/>
</dbReference>
<gene>
    <name evidence="1" type="ORF">QJS04_geneDACA012746</name>
</gene>
<name>A0AAV9A270_ACOGR</name>
<accession>A0AAV9A270</accession>
<protein>
    <submittedName>
        <fullName evidence="1">Uncharacterized protein</fullName>
    </submittedName>
</protein>
<evidence type="ECO:0000313" key="1">
    <source>
        <dbReference type="EMBL" id="KAK1258000.1"/>
    </source>
</evidence>